<protein>
    <recommendedName>
        <fullName evidence="3">Helix-turn-helix domain-containing protein</fullName>
    </recommendedName>
</protein>
<evidence type="ECO:0000313" key="1">
    <source>
        <dbReference type="EMBL" id="AFM21386.1"/>
    </source>
</evidence>
<name>I4BVS9_ACEMN</name>
<gene>
    <name evidence="1" type="ordered locus">Anamo_0743</name>
</gene>
<dbReference type="Proteomes" id="UP000006061">
    <property type="component" value="Chromosome"/>
</dbReference>
<evidence type="ECO:0000313" key="2">
    <source>
        <dbReference type="Proteomes" id="UP000006061"/>
    </source>
</evidence>
<proteinExistence type="predicted"/>
<evidence type="ECO:0008006" key="3">
    <source>
        <dbReference type="Google" id="ProtNLM"/>
    </source>
</evidence>
<sequence length="66" mass="7731">MEEKEVTWEELCELSVSSQKLADLLGLSQRHVERLAKEGVLIRQPDRSFNLVVNARLYLAHLQKRR</sequence>
<organism evidence="1 2">
    <name type="scientific">Acetomicrobium mobile (strain ATCC BAA-54 / DSM 13181 / JCM 12221 / NGA)</name>
    <name type="common">Anaerobaculum mobile</name>
    <dbReference type="NCBI Taxonomy" id="891968"/>
    <lineage>
        <taxon>Bacteria</taxon>
        <taxon>Thermotogati</taxon>
        <taxon>Synergistota</taxon>
        <taxon>Synergistia</taxon>
        <taxon>Synergistales</taxon>
        <taxon>Acetomicrobiaceae</taxon>
        <taxon>Acetomicrobium</taxon>
    </lineage>
</organism>
<dbReference type="EMBL" id="CP003198">
    <property type="protein sequence ID" value="AFM21386.1"/>
    <property type="molecule type" value="Genomic_DNA"/>
</dbReference>
<dbReference type="KEGG" id="amo:Anamo_0743"/>
<keyword evidence="2" id="KW-1185">Reference proteome</keyword>
<dbReference type="AlphaFoldDB" id="I4BVS9"/>
<accession>I4BVS9</accession>
<reference evidence="2" key="1">
    <citation type="journal article" date="2013" name="Stand. Genomic Sci.">
        <title>Complete genome sequence of the moderate thermophile Anaerobaculum mobile type strain (NGA(T)).</title>
        <authorList>
            <person name="Mavromatis K."/>
            <person name="Stackebrandt E."/>
            <person name="Held B."/>
            <person name="Lapidus A."/>
            <person name="Nolan M."/>
            <person name="Lucas S."/>
            <person name="Hammon N."/>
            <person name="Deshpande S."/>
            <person name="Cheng J.F."/>
            <person name="Tapia R."/>
            <person name="Goodwin L.A."/>
            <person name="Pitluck S."/>
            <person name="Liolios K."/>
            <person name="Pagani I."/>
            <person name="Ivanova N."/>
            <person name="Mikhailova N."/>
            <person name="Huntemann M."/>
            <person name="Pati A."/>
            <person name="Chen A."/>
            <person name="Palaniappan K."/>
            <person name="Land M."/>
            <person name="Rohde M."/>
            <person name="Spring S."/>
            <person name="Goker M."/>
            <person name="Woyke T."/>
            <person name="Detter J.C."/>
            <person name="Bristow J."/>
            <person name="Eisen J.A."/>
            <person name="Markowitz V."/>
            <person name="Hugenholtz P."/>
            <person name="Klenk H.P."/>
            <person name="Kyrpides N.C."/>
        </authorList>
    </citation>
    <scope>NUCLEOTIDE SEQUENCE</scope>
    <source>
        <strain evidence="2">ATCC BAA-54 / DSM 13181 / NGA</strain>
    </source>
</reference>
<dbReference type="HOGENOM" id="CLU_2821677_0_0_0"/>